<evidence type="ECO:0000313" key="3">
    <source>
        <dbReference type="Proteomes" id="UP000307164"/>
    </source>
</evidence>
<sequence length="71" mass="8304">MAITCKRQVSLIDTKYYDFIARCVRRAFLCGKGTFISQGYEYHREWDEDKLFALAKVFCIDAKSNVFTASY</sequence>
<proteinExistence type="predicted"/>
<dbReference type="AlphaFoldDB" id="A0A5S3VCW8"/>
<gene>
    <name evidence="1" type="ORF">CWC19_02450</name>
    <name evidence="2" type="ORF">CWC20_06220</name>
</gene>
<evidence type="ECO:0000313" key="1">
    <source>
        <dbReference type="EMBL" id="TMO70068.1"/>
    </source>
</evidence>
<evidence type="ECO:0000313" key="4">
    <source>
        <dbReference type="Proteomes" id="UP000307217"/>
    </source>
</evidence>
<organism evidence="1 4">
    <name type="scientific">Pseudoalteromonas aurantia</name>
    <dbReference type="NCBI Taxonomy" id="43654"/>
    <lineage>
        <taxon>Bacteria</taxon>
        <taxon>Pseudomonadati</taxon>
        <taxon>Pseudomonadota</taxon>
        <taxon>Gammaproteobacteria</taxon>
        <taxon>Alteromonadales</taxon>
        <taxon>Pseudoalteromonadaceae</taxon>
        <taxon>Pseudoalteromonas</taxon>
    </lineage>
</organism>
<protein>
    <submittedName>
        <fullName evidence="1">Transposase</fullName>
    </submittedName>
</protein>
<keyword evidence="3" id="KW-1185">Reference proteome</keyword>
<accession>A0A5S3VCW8</accession>
<comment type="caution">
    <text evidence="1">The sequence shown here is derived from an EMBL/GenBank/DDBJ whole genome shotgun (WGS) entry which is preliminary data.</text>
</comment>
<dbReference type="OrthoDB" id="9814067at2"/>
<dbReference type="EMBL" id="PNBW01000032">
    <property type="protein sequence ID" value="TMO76094.1"/>
    <property type="molecule type" value="Genomic_DNA"/>
</dbReference>
<evidence type="ECO:0000313" key="2">
    <source>
        <dbReference type="EMBL" id="TMO76094.1"/>
    </source>
</evidence>
<dbReference type="Proteomes" id="UP000307164">
    <property type="component" value="Unassembled WGS sequence"/>
</dbReference>
<reference evidence="4" key="2">
    <citation type="submission" date="2019-06" db="EMBL/GenBank/DDBJ databases">
        <title>Co-occurence of chitin degradation, pigmentation and bioactivity in marine Pseudoalteromonas.</title>
        <authorList>
            <person name="Sonnenschein E.C."/>
            <person name="Bech P.K."/>
        </authorList>
    </citation>
    <scope>NUCLEOTIDE SEQUENCE [LARGE SCALE GENOMIC DNA]</scope>
    <source>
        <strain evidence="4">S3790</strain>
        <strain evidence="2">S3895</strain>
    </source>
</reference>
<name>A0A5S3VCW8_9GAMM</name>
<reference evidence="3 4" key="1">
    <citation type="submission" date="2018-01" db="EMBL/GenBank/DDBJ databases">
        <authorList>
            <person name="Paulsen S."/>
            <person name="Gram L.K."/>
        </authorList>
    </citation>
    <scope>NUCLEOTIDE SEQUENCE [LARGE SCALE GENOMIC DNA]</scope>
    <source>
        <strain evidence="1 4">S3790</strain>
        <strain evidence="2 3">S3895</strain>
    </source>
</reference>
<reference evidence="1" key="3">
    <citation type="submission" date="2019-09" db="EMBL/GenBank/DDBJ databases">
        <title>Co-occurence of chitin degradation, pigmentation and bioactivity in marine Pseudoalteromonas.</title>
        <authorList>
            <person name="Sonnenschein E.C."/>
            <person name="Bech P.K."/>
        </authorList>
    </citation>
    <scope>NUCLEOTIDE SEQUENCE</scope>
    <source>
        <strain evidence="1">S3790</strain>
        <strain evidence="3">S3895</strain>
    </source>
</reference>
<dbReference type="EMBL" id="PNBX01000007">
    <property type="protein sequence ID" value="TMO70068.1"/>
    <property type="molecule type" value="Genomic_DNA"/>
</dbReference>
<dbReference type="Proteomes" id="UP000307217">
    <property type="component" value="Unassembled WGS sequence"/>
</dbReference>